<reference evidence="2 3" key="1">
    <citation type="submission" date="2016-10" db="EMBL/GenBank/DDBJ databases">
        <title>Updated version of Genome Assembly of Janthinobacterium lividum ERGS5:01.</title>
        <authorList>
            <person name="Kumar R."/>
            <person name="Acharya V."/>
            <person name="Singh D."/>
        </authorList>
    </citation>
    <scope>NUCLEOTIDE SEQUENCE [LARGE SCALE GENOMIC DNA]</scope>
    <source>
        <strain evidence="2 3">ERGS5:01</strain>
    </source>
</reference>
<dbReference type="GO" id="GO:0016787">
    <property type="term" value="F:hydrolase activity"/>
    <property type="evidence" value="ECO:0007669"/>
    <property type="project" value="InterPro"/>
</dbReference>
<evidence type="ECO:0000259" key="1">
    <source>
        <dbReference type="Pfam" id="PF01738"/>
    </source>
</evidence>
<organism evidence="2 3">
    <name type="scientific">Janthinobacterium lividum</name>
    <dbReference type="NCBI Taxonomy" id="29581"/>
    <lineage>
        <taxon>Bacteria</taxon>
        <taxon>Pseudomonadati</taxon>
        <taxon>Pseudomonadota</taxon>
        <taxon>Betaproteobacteria</taxon>
        <taxon>Burkholderiales</taxon>
        <taxon>Oxalobacteraceae</taxon>
        <taxon>Janthinobacterium</taxon>
    </lineage>
</organism>
<dbReference type="PANTHER" id="PTHR46623">
    <property type="entry name" value="CARBOXYMETHYLENEBUTENOLIDASE-RELATED"/>
    <property type="match status" value="1"/>
</dbReference>
<feature type="domain" description="Dienelactone hydrolase" evidence="1">
    <location>
        <begin position="17"/>
        <end position="229"/>
    </location>
</feature>
<dbReference type="InterPro" id="IPR029058">
    <property type="entry name" value="AB_hydrolase_fold"/>
</dbReference>
<dbReference type="Pfam" id="PF01738">
    <property type="entry name" value="DLH"/>
    <property type="match status" value="1"/>
</dbReference>
<dbReference type="InterPro" id="IPR051049">
    <property type="entry name" value="Dienelactone_hydrolase-like"/>
</dbReference>
<dbReference type="AlphaFoldDB" id="A0A1E8PS86"/>
<gene>
    <name evidence="2" type="ORF">BA896_005955</name>
</gene>
<evidence type="ECO:0000313" key="3">
    <source>
        <dbReference type="Proteomes" id="UP000092634"/>
    </source>
</evidence>
<dbReference type="SUPFAM" id="SSF53474">
    <property type="entry name" value="alpha/beta-Hydrolases"/>
    <property type="match status" value="1"/>
</dbReference>
<dbReference type="InterPro" id="IPR002925">
    <property type="entry name" value="Dienelactn_hydro"/>
</dbReference>
<sequence>MSTTSQWIDIAGPDGSFQAYLAVPHVGKGPGIILLQEIFGVNAHIRAVADQYAADGYVVLVPDLFWRAGAHIELGYDGDGWTRAVELLQATDNAHADADIAASVAALRARPELSGKLASVGYCFGGRLSFQAAAAGLVDAAIAYYGGGIQDKLDLADQIKVPLLMHFGGQDSHIPSQAVQSIAERFDDRQDVEIHIYPDAEHGFNCTHRDSYQQRAAALAHGNSLIFLAENL</sequence>
<dbReference type="Gene3D" id="3.40.50.1820">
    <property type="entry name" value="alpha/beta hydrolase"/>
    <property type="match status" value="1"/>
</dbReference>
<name>A0A1E8PS86_9BURK</name>
<dbReference type="Proteomes" id="UP000092634">
    <property type="component" value="Unassembled WGS sequence"/>
</dbReference>
<protein>
    <submittedName>
        <fullName evidence="2">Carboxymethylenebutenolidase</fullName>
    </submittedName>
</protein>
<dbReference type="PANTHER" id="PTHR46623:SF6">
    <property type="entry name" value="ALPHA_BETA-HYDROLASES SUPERFAMILY PROTEIN"/>
    <property type="match status" value="1"/>
</dbReference>
<comment type="caution">
    <text evidence="2">The sequence shown here is derived from an EMBL/GenBank/DDBJ whole genome shotgun (WGS) entry which is preliminary data.</text>
</comment>
<evidence type="ECO:0000313" key="2">
    <source>
        <dbReference type="EMBL" id="OFJ48534.1"/>
    </source>
</evidence>
<dbReference type="EMBL" id="MAQB02000001">
    <property type="protein sequence ID" value="OFJ48534.1"/>
    <property type="molecule type" value="Genomic_DNA"/>
</dbReference>
<accession>A0A1E8PS86</accession>
<proteinExistence type="predicted"/>